<gene>
    <name evidence="1" type="ORF">M9Y10_002479</name>
</gene>
<dbReference type="PANTHER" id="PTHR45661:SF3">
    <property type="entry name" value="IG-LIKE DOMAIN-CONTAINING PROTEIN"/>
    <property type="match status" value="1"/>
</dbReference>
<keyword evidence="2" id="KW-1185">Reference proteome</keyword>
<evidence type="ECO:0000313" key="2">
    <source>
        <dbReference type="Proteomes" id="UP001470230"/>
    </source>
</evidence>
<organism evidence="1 2">
    <name type="scientific">Tritrichomonas musculus</name>
    <dbReference type="NCBI Taxonomy" id="1915356"/>
    <lineage>
        <taxon>Eukaryota</taxon>
        <taxon>Metamonada</taxon>
        <taxon>Parabasalia</taxon>
        <taxon>Tritrichomonadida</taxon>
        <taxon>Tritrichomonadidae</taxon>
        <taxon>Tritrichomonas</taxon>
    </lineage>
</organism>
<dbReference type="Proteomes" id="UP001470230">
    <property type="component" value="Unassembled WGS sequence"/>
</dbReference>
<comment type="caution">
    <text evidence="1">The sequence shown here is derived from an EMBL/GenBank/DDBJ whole genome shotgun (WGS) entry which is preliminary data.</text>
</comment>
<dbReference type="EMBL" id="JAPFFF010000001">
    <property type="protein sequence ID" value="KAK8900156.1"/>
    <property type="molecule type" value="Genomic_DNA"/>
</dbReference>
<evidence type="ECO:0008006" key="3">
    <source>
        <dbReference type="Google" id="ProtNLM"/>
    </source>
</evidence>
<dbReference type="InterPro" id="IPR053139">
    <property type="entry name" value="Surface_bspA-like"/>
</dbReference>
<evidence type="ECO:0000313" key="1">
    <source>
        <dbReference type="EMBL" id="KAK8900156.1"/>
    </source>
</evidence>
<sequence length="122" mass="13417">MQENVNYVGENVFNGCKSLENVIFCTSLITKISSNCSSLSQIEIPSSVTIIESSVFSGCTSLSKIKFHSSLTIIESFTFYNCESLVTFEVPSSGTTIERYTFLGCSTLPLSLFLQTIKIMPL</sequence>
<dbReference type="SUPFAM" id="SSF52058">
    <property type="entry name" value="L domain-like"/>
    <property type="match status" value="1"/>
</dbReference>
<dbReference type="Pfam" id="PF13306">
    <property type="entry name" value="LRR_5"/>
    <property type="match status" value="1"/>
</dbReference>
<reference evidence="1 2" key="1">
    <citation type="submission" date="2024-04" db="EMBL/GenBank/DDBJ databases">
        <title>Tritrichomonas musculus Genome.</title>
        <authorList>
            <person name="Alves-Ferreira E."/>
            <person name="Grigg M."/>
            <person name="Lorenzi H."/>
            <person name="Galac M."/>
        </authorList>
    </citation>
    <scope>NUCLEOTIDE SEQUENCE [LARGE SCALE GENOMIC DNA]</scope>
    <source>
        <strain evidence="1 2">EAF2021</strain>
    </source>
</reference>
<dbReference type="InterPro" id="IPR026906">
    <property type="entry name" value="LRR_5"/>
</dbReference>
<proteinExistence type="predicted"/>
<accession>A0ABR2LAZ3</accession>
<dbReference type="Gene3D" id="3.80.10.10">
    <property type="entry name" value="Ribonuclease Inhibitor"/>
    <property type="match status" value="1"/>
</dbReference>
<name>A0ABR2LAZ3_9EUKA</name>
<dbReference type="InterPro" id="IPR032675">
    <property type="entry name" value="LRR_dom_sf"/>
</dbReference>
<dbReference type="PANTHER" id="PTHR45661">
    <property type="entry name" value="SURFACE ANTIGEN"/>
    <property type="match status" value="1"/>
</dbReference>
<protein>
    <recommendedName>
        <fullName evidence="3">Surface antigen BspA-like</fullName>
    </recommendedName>
</protein>